<evidence type="ECO:0000259" key="4">
    <source>
        <dbReference type="SMART" id="SM00797"/>
    </source>
</evidence>
<dbReference type="InterPro" id="IPR029000">
    <property type="entry name" value="Cyclophilin-like_dom_sf"/>
</dbReference>
<evidence type="ECO:0000256" key="2">
    <source>
        <dbReference type="ARBA" id="ARBA00022801"/>
    </source>
</evidence>
<evidence type="ECO:0000313" key="6">
    <source>
        <dbReference type="Proteomes" id="UP000322110"/>
    </source>
</evidence>
<keyword evidence="2" id="KW-0378">Hydrolase</keyword>
<dbReference type="GO" id="GO:0016740">
    <property type="term" value="F:transferase activity"/>
    <property type="evidence" value="ECO:0007669"/>
    <property type="project" value="UniProtKB-KW"/>
</dbReference>
<protein>
    <submittedName>
        <fullName evidence="5">Biotin-dependent carboxyltransferase family protein</fullName>
    </submittedName>
</protein>
<evidence type="ECO:0000256" key="1">
    <source>
        <dbReference type="ARBA" id="ARBA00022741"/>
    </source>
</evidence>
<name>A0A5B2TFZ0_9PROT</name>
<dbReference type="PANTHER" id="PTHR43309">
    <property type="entry name" value="5-OXOPROLINASE SUBUNIT C"/>
    <property type="match status" value="1"/>
</dbReference>
<dbReference type="PANTHER" id="PTHR43309:SF3">
    <property type="entry name" value="5-OXOPROLINASE SUBUNIT C"/>
    <property type="match status" value="1"/>
</dbReference>
<keyword evidence="6" id="KW-1185">Reference proteome</keyword>
<evidence type="ECO:0000313" key="5">
    <source>
        <dbReference type="EMBL" id="KAA2213033.1"/>
    </source>
</evidence>
<dbReference type="InterPro" id="IPR003778">
    <property type="entry name" value="CT_A_B"/>
</dbReference>
<dbReference type="NCBIfam" id="TIGR00724">
    <property type="entry name" value="urea_amlyse_rel"/>
    <property type="match status" value="1"/>
</dbReference>
<dbReference type="Pfam" id="PF02626">
    <property type="entry name" value="CT_A_B"/>
    <property type="match status" value="1"/>
</dbReference>
<dbReference type="AlphaFoldDB" id="A0A5B2TFZ0"/>
<gene>
    <name evidence="5" type="ORF">F0Q34_12700</name>
</gene>
<dbReference type="OrthoDB" id="9768696at2"/>
<dbReference type="SUPFAM" id="SSF50891">
    <property type="entry name" value="Cyclophilin-like"/>
    <property type="match status" value="1"/>
</dbReference>
<feature type="domain" description="Carboxyltransferase" evidence="4">
    <location>
        <begin position="23"/>
        <end position="308"/>
    </location>
</feature>
<dbReference type="GO" id="GO:0005524">
    <property type="term" value="F:ATP binding"/>
    <property type="evidence" value="ECO:0007669"/>
    <property type="project" value="UniProtKB-KW"/>
</dbReference>
<dbReference type="SMART" id="SM00797">
    <property type="entry name" value="AHS2"/>
    <property type="match status" value="1"/>
</dbReference>
<keyword evidence="5" id="KW-0808">Transferase</keyword>
<keyword evidence="3" id="KW-0067">ATP-binding</keyword>
<dbReference type="Proteomes" id="UP000322110">
    <property type="component" value="Unassembled WGS sequence"/>
</dbReference>
<keyword evidence="1" id="KW-0547">Nucleotide-binding</keyword>
<comment type="caution">
    <text evidence="5">The sequence shown here is derived from an EMBL/GenBank/DDBJ whole genome shotgun (WGS) entry which is preliminary data.</text>
</comment>
<sequence length="322" mass="33477">MIEILAATPLSSVQDLGRSGVRRYGIGVSGAMDPMALSAANLLLGNERGAAGIEITASPLRLRFLADTAFSLCGADGAATLDGLPLPPFWAMAARAGQELSVRAPRAGMRAYLAVAGGIDVPVVMGSRSTDLKTGFGGHEGRGLAAGDRLPIGTPAAPPRIPEGGFGVAPPAGMPLSEADTTEVRVIRAAQYGRFPEAAHETFWSTAWTLRPDSNRMGFRLAGPALIPVERVELLSHGILPGVVQVPPAGEPMIQLNDANTCGGYPKMGVVIGADLWRLGQLRLGGGLRFAEATREEALAARAANEAYLAGVSRASRLARRV</sequence>
<organism evidence="5 6">
    <name type="scientific">Teichococcus oryzae</name>
    <dbReference type="NCBI Taxonomy" id="1608942"/>
    <lineage>
        <taxon>Bacteria</taxon>
        <taxon>Pseudomonadati</taxon>
        <taxon>Pseudomonadota</taxon>
        <taxon>Alphaproteobacteria</taxon>
        <taxon>Acetobacterales</taxon>
        <taxon>Roseomonadaceae</taxon>
        <taxon>Roseomonas</taxon>
    </lineage>
</organism>
<dbReference type="EMBL" id="VUKA01000005">
    <property type="protein sequence ID" value="KAA2213033.1"/>
    <property type="molecule type" value="Genomic_DNA"/>
</dbReference>
<dbReference type="GO" id="GO:0016787">
    <property type="term" value="F:hydrolase activity"/>
    <property type="evidence" value="ECO:0007669"/>
    <property type="project" value="UniProtKB-KW"/>
</dbReference>
<reference evidence="5 6" key="1">
    <citation type="journal article" date="2015" name="Int. J. Syst. Evol. Microbiol.">
        <title>Roseomonas oryzae sp. nov., isolated from paddy rhizosphere soil.</title>
        <authorList>
            <person name="Ramaprasad E.V."/>
            <person name="Sasikala Ch."/>
            <person name="Ramana Ch.V."/>
        </authorList>
    </citation>
    <scope>NUCLEOTIDE SEQUENCE [LARGE SCALE GENOMIC DNA]</scope>
    <source>
        <strain evidence="5 6">KCTC 42542</strain>
    </source>
</reference>
<dbReference type="InterPro" id="IPR052708">
    <property type="entry name" value="PxpC"/>
</dbReference>
<dbReference type="Gene3D" id="2.40.100.10">
    <property type="entry name" value="Cyclophilin-like"/>
    <property type="match status" value="1"/>
</dbReference>
<accession>A0A5B2TFZ0</accession>
<evidence type="ECO:0000256" key="3">
    <source>
        <dbReference type="ARBA" id="ARBA00022840"/>
    </source>
</evidence>
<proteinExistence type="predicted"/>